<dbReference type="Proteomes" id="UP000095284">
    <property type="component" value="Unplaced"/>
</dbReference>
<sequence length="86" mass="9441">MVGLQLNGVMSFHSSHQSFTVAINRIGVLVRAVNVDQLEARGSWKKETVELISGYVLFSSGIHAIGMDTSYAHPLGCPRIRRTKSL</sequence>
<dbReference type="EMBL" id="CAJFDI010000004">
    <property type="protein sequence ID" value="CAD5226798.1"/>
    <property type="molecule type" value="Genomic_DNA"/>
</dbReference>
<reference evidence="4" key="1">
    <citation type="submission" date="2016-11" db="UniProtKB">
        <authorList>
            <consortium name="WormBaseParasite"/>
        </authorList>
    </citation>
    <scope>IDENTIFICATION</scope>
</reference>
<accession>A0A1I7S3F5</accession>
<dbReference type="Proteomes" id="UP000659654">
    <property type="component" value="Unassembled WGS sequence"/>
</dbReference>
<keyword evidence="3" id="KW-1185">Reference proteome</keyword>
<evidence type="ECO:0000313" key="4">
    <source>
        <dbReference type="WBParaSite" id="BXY_0753600.1"/>
    </source>
</evidence>
<dbReference type="WBParaSite" id="BXY_0753600.1">
    <property type="protein sequence ID" value="BXY_0753600.1"/>
    <property type="gene ID" value="BXY_0753600"/>
</dbReference>
<gene>
    <name evidence="1" type="ORF">BXYJ_LOCUS9343</name>
</gene>
<dbReference type="Proteomes" id="UP000582659">
    <property type="component" value="Unassembled WGS sequence"/>
</dbReference>
<proteinExistence type="predicted"/>
<name>A0A1I7S3F5_BURXY</name>
<protein>
    <submittedName>
        <fullName evidence="1">(pine wood nematode) hypothetical protein</fullName>
    </submittedName>
</protein>
<evidence type="ECO:0000313" key="2">
    <source>
        <dbReference type="Proteomes" id="UP000095284"/>
    </source>
</evidence>
<organism evidence="2 4">
    <name type="scientific">Bursaphelenchus xylophilus</name>
    <name type="common">Pinewood nematode worm</name>
    <name type="synonym">Aphelenchoides xylophilus</name>
    <dbReference type="NCBI Taxonomy" id="6326"/>
    <lineage>
        <taxon>Eukaryota</taxon>
        <taxon>Metazoa</taxon>
        <taxon>Ecdysozoa</taxon>
        <taxon>Nematoda</taxon>
        <taxon>Chromadorea</taxon>
        <taxon>Rhabditida</taxon>
        <taxon>Tylenchina</taxon>
        <taxon>Tylenchomorpha</taxon>
        <taxon>Aphelenchoidea</taxon>
        <taxon>Aphelenchoididae</taxon>
        <taxon>Bursaphelenchus</taxon>
    </lineage>
</organism>
<reference evidence="1" key="2">
    <citation type="submission" date="2020-09" db="EMBL/GenBank/DDBJ databases">
        <authorList>
            <person name="Kikuchi T."/>
        </authorList>
    </citation>
    <scope>NUCLEOTIDE SEQUENCE</scope>
    <source>
        <strain evidence="1">Ka4C1</strain>
    </source>
</reference>
<evidence type="ECO:0000313" key="1">
    <source>
        <dbReference type="EMBL" id="CAD5226798.1"/>
    </source>
</evidence>
<dbReference type="EMBL" id="CAJFCV020000004">
    <property type="protein sequence ID" value="CAG9116273.1"/>
    <property type="molecule type" value="Genomic_DNA"/>
</dbReference>
<dbReference type="AlphaFoldDB" id="A0A1I7S3F5"/>
<evidence type="ECO:0000313" key="3">
    <source>
        <dbReference type="Proteomes" id="UP000659654"/>
    </source>
</evidence>